<feature type="signal peptide" evidence="2">
    <location>
        <begin position="1"/>
        <end position="19"/>
    </location>
</feature>
<protein>
    <submittedName>
        <fullName evidence="3">Uncharacterized protein</fullName>
    </submittedName>
</protein>
<dbReference type="AlphaFoldDB" id="A0A3N4KCT9"/>
<dbReference type="EMBL" id="ML119193">
    <property type="protein sequence ID" value="RPB07159.1"/>
    <property type="molecule type" value="Genomic_DNA"/>
</dbReference>
<keyword evidence="4" id="KW-1185">Reference proteome</keyword>
<feature type="region of interest" description="Disordered" evidence="1">
    <location>
        <begin position="162"/>
        <end position="205"/>
    </location>
</feature>
<reference evidence="3 4" key="1">
    <citation type="journal article" date="2018" name="Nat. Ecol. Evol.">
        <title>Pezizomycetes genomes reveal the molecular basis of ectomycorrhizal truffle lifestyle.</title>
        <authorList>
            <person name="Murat C."/>
            <person name="Payen T."/>
            <person name="Noel B."/>
            <person name="Kuo A."/>
            <person name="Morin E."/>
            <person name="Chen J."/>
            <person name="Kohler A."/>
            <person name="Krizsan K."/>
            <person name="Balestrini R."/>
            <person name="Da Silva C."/>
            <person name="Montanini B."/>
            <person name="Hainaut M."/>
            <person name="Levati E."/>
            <person name="Barry K.W."/>
            <person name="Belfiori B."/>
            <person name="Cichocki N."/>
            <person name="Clum A."/>
            <person name="Dockter R.B."/>
            <person name="Fauchery L."/>
            <person name="Guy J."/>
            <person name="Iotti M."/>
            <person name="Le Tacon F."/>
            <person name="Lindquist E.A."/>
            <person name="Lipzen A."/>
            <person name="Malagnac F."/>
            <person name="Mello A."/>
            <person name="Molinier V."/>
            <person name="Miyauchi S."/>
            <person name="Poulain J."/>
            <person name="Riccioni C."/>
            <person name="Rubini A."/>
            <person name="Sitrit Y."/>
            <person name="Splivallo R."/>
            <person name="Traeger S."/>
            <person name="Wang M."/>
            <person name="Zifcakova L."/>
            <person name="Wipf D."/>
            <person name="Zambonelli A."/>
            <person name="Paolocci F."/>
            <person name="Nowrousian M."/>
            <person name="Ottonello S."/>
            <person name="Baldrian P."/>
            <person name="Spatafora J.W."/>
            <person name="Henrissat B."/>
            <person name="Nagy L.G."/>
            <person name="Aury J.M."/>
            <person name="Wincker P."/>
            <person name="Grigoriev I.V."/>
            <person name="Bonfante P."/>
            <person name="Martin F.M."/>
        </authorList>
    </citation>
    <scope>NUCLEOTIDE SEQUENCE [LARGE SCALE GENOMIC DNA]</scope>
    <source>
        <strain evidence="3 4">CCBAS932</strain>
    </source>
</reference>
<dbReference type="Proteomes" id="UP000277580">
    <property type="component" value="Unassembled WGS sequence"/>
</dbReference>
<evidence type="ECO:0000313" key="4">
    <source>
        <dbReference type="Proteomes" id="UP000277580"/>
    </source>
</evidence>
<accession>A0A3N4KCT9</accession>
<feature type="chain" id="PRO_5018010814" evidence="2">
    <location>
        <begin position="20"/>
        <end position="241"/>
    </location>
</feature>
<gene>
    <name evidence="3" type="ORF">P167DRAFT_568762</name>
</gene>
<name>A0A3N4KCT9_9PEZI</name>
<evidence type="ECO:0000256" key="2">
    <source>
        <dbReference type="SAM" id="SignalP"/>
    </source>
</evidence>
<dbReference type="InParanoid" id="A0A3N4KCT9"/>
<organism evidence="3 4">
    <name type="scientific">Morchella conica CCBAS932</name>
    <dbReference type="NCBI Taxonomy" id="1392247"/>
    <lineage>
        <taxon>Eukaryota</taxon>
        <taxon>Fungi</taxon>
        <taxon>Dikarya</taxon>
        <taxon>Ascomycota</taxon>
        <taxon>Pezizomycotina</taxon>
        <taxon>Pezizomycetes</taxon>
        <taxon>Pezizales</taxon>
        <taxon>Morchellaceae</taxon>
        <taxon>Morchella</taxon>
    </lineage>
</organism>
<proteinExistence type="predicted"/>
<feature type="compositionally biased region" description="Low complexity" evidence="1">
    <location>
        <begin position="162"/>
        <end position="196"/>
    </location>
</feature>
<evidence type="ECO:0000313" key="3">
    <source>
        <dbReference type="EMBL" id="RPB07159.1"/>
    </source>
</evidence>
<sequence>MHAFTPLFVSLLLSSTAIAASNVGIMPRSILLSGRQLQCSGANPNICEQTENTIKCGQNCCSDGTSCEFGYSCESGGRCCDITKPLSQCGVATLCYDASDSKCPDNEACCPSSAPYCTYQGGRAICELNQSFTITNTLTSTSTNTNTVTSTLSSVVTPSISATKSSESSSSSSISYTTPPAYSSSSTSTIHPTTTSVGSNITAPNSTVSQPPVFSGGAAGREGFLGAGVVAVVLAVGGAFI</sequence>
<evidence type="ECO:0000256" key="1">
    <source>
        <dbReference type="SAM" id="MobiDB-lite"/>
    </source>
</evidence>
<dbReference type="OrthoDB" id="5402501at2759"/>
<keyword evidence="2" id="KW-0732">Signal</keyword>